<evidence type="ECO:0000256" key="5">
    <source>
        <dbReference type="ARBA" id="ARBA00023136"/>
    </source>
</evidence>
<keyword evidence="5 6" id="KW-0472">Membrane</keyword>
<dbReference type="NCBIfam" id="NF037997">
    <property type="entry name" value="Na_Pi_symport"/>
    <property type="match status" value="1"/>
</dbReference>
<dbReference type="NCBIfam" id="TIGR00704">
    <property type="entry name" value="NaPi_cotrn_rel"/>
    <property type="match status" value="1"/>
</dbReference>
<feature type="transmembrane region" description="Helical" evidence="6">
    <location>
        <begin position="241"/>
        <end position="262"/>
    </location>
</feature>
<dbReference type="InterPro" id="IPR003841">
    <property type="entry name" value="Na/Pi_transpt"/>
</dbReference>
<reference evidence="8 9" key="1">
    <citation type="submission" date="2009-02" db="EMBL/GenBank/DDBJ databases">
        <title>Sequencing of the draft genome and assembly of Dethiobacter alkaliphilus AHT 1.</title>
        <authorList>
            <consortium name="US DOE Joint Genome Institute (JGI-PGF)"/>
            <person name="Lucas S."/>
            <person name="Copeland A."/>
            <person name="Lapidus A."/>
            <person name="Glavina del Rio T."/>
            <person name="Dalin E."/>
            <person name="Tice H."/>
            <person name="Bruce D."/>
            <person name="Goodwin L."/>
            <person name="Pitluck S."/>
            <person name="Larimer F."/>
            <person name="Land M.L."/>
            <person name="Hauser L."/>
            <person name="Muyzer G."/>
        </authorList>
    </citation>
    <scope>NUCLEOTIDE SEQUENCE [LARGE SCALE GENOMIC DNA]</scope>
    <source>
        <strain evidence="8 9">AHT 1</strain>
    </source>
</reference>
<dbReference type="Pfam" id="PF01895">
    <property type="entry name" value="PhoU"/>
    <property type="match status" value="2"/>
</dbReference>
<organism evidence="8 9">
    <name type="scientific">Dethiobacter alkaliphilus AHT 1</name>
    <dbReference type="NCBI Taxonomy" id="555088"/>
    <lineage>
        <taxon>Bacteria</taxon>
        <taxon>Bacillati</taxon>
        <taxon>Bacillota</taxon>
        <taxon>Dethiobacteria</taxon>
        <taxon>Dethiobacterales</taxon>
        <taxon>Dethiobacteraceae</taxon>
        <taxon>Dethiobacter</taxon>
    </lineage>
</organism>
<dbReference type="Pfam" id="PF02690">
    <property type="entry name" value="Na_Pi_cotrans"/>
    <property type="match status" value="2"/>
</dbReference>
<evidence type="ECO:0000256" key="2">
    <source>
        <dbReference type="ARBA" id="ARBA00022475"/>
    </source>
</evidence>
<dbReference type="GO" id="GO:0005886">
    <property type="term" value="C:plasma membrane"/>
    <property type="evidence" value="ECO:0007669"/>
    <property type="project" value="UniProtKB-SubCell"/>
</dbReference>
<dbReference type="Gene3D" id="1.20.58.220">
    <property type="entry name" value="Phosphate transport system protein phou homolog 2, domain 2"/>
    <property type="match status" value="1"/>
</dbReference>
<evidence type="ECO:0000313" key="9">
    <source>
        <dbReference type="Proteomes" id="UP000006443"/>
    </source>
</evidence>
<dbReference type="InterPro" id="IPR004633">
    <property type="entry name" value="NaPi_cotrn-rel/YqeW-like"/>
</dbReference>
<evidence type="ECO:0000313" key="8">
    <source>
        <dbReference type="EMBL" id="EEG77578.1"/>
    </source>
</evidence>
<name>C0GGE8_DETAL</name>
<feature type="transmembrane region" description="Helical" evidence="6">
    <location>
        <begin position="129"/>
        <end position="149"/>
    </location>
</feature>
<feature type="domain" description="PhoU" evidence="7">
    <location>
        <begin position="448"/>
        <end position="530"/>
    </location>
</feature>
<dbReference type="GO" id="GO:0044341">
    <property type="term" value="P:sodium-dependent phosphate transport"/>
    <property type="evidence" value="ECO:0007669"/>
    <property type="project" value="InterPro"/>
</dbReference>
<keyword evidence="3 6" id="KW-0812">Transmembrane</keyword>
<proteinExistence type="predicted"/>
<dbReference type="RefSeq" id="WP_008516596.1">
    <property type="nucleotide sequence ID" value="NZ_ACJM01000007.1"/>
</dbReference>
<evidence type="ECO:0000256" key="6">
    <source>
        <dbReference type="SAM" id="Phobius"/>
    </source>
</evidence>
<feature type="transmembrane region" description="Helical" evidence="6">
    <location>
        <begin position="106"/>
        <end position="123"/>
    </location>
</feature>
<keyword evidence="2" id="KW-1003">Cell membrane</keyword>
<dbReference type="eggNOG" id="COG1283">
    <property type="taxonomic scope" value="Bacteria"/>
</dbReference>
<feature type="transmembrane region" description="Helical" evidence="6">
    <location>
        <begin position="205"/>
        <end position="229"/>
    </location>
</feature>
<feature type="transmembrane region" description="Helical" evidence="6">
    <location>
        <begin position="161"/>
        <end position="185"/>
    </location>
</feature>
<feature type="transmembrane region" description="Helical" evidence="6">
    <location>
        <begin position="6"/>
        <end position="26"/>
    </location>
</feature>
<gene>
    <name evidence="8" type="ORF">DealDRAFT_1701</name>
</gene>
<feature type="transmembrane region" description="Helical" evidence="6">
    <location>
        <begin position="282"/>
        <end position="300"/>
    </location>
</feature>
<feature type="domain" description="PhoU" evidence="7">
    <location>
        <begin position="341"/>
        <end position="425"/>
    </location>
</feature>
<evidence type="ECO:0000259" key="7">
    <source>
        <dbReference type="Pfam" id="PF01895"/>
    </source>
</evidence>
<evidence type="ECO:0000256" key="1">
    <source>
        <dbReference type="ARBA" id="ARBA00004651"/>
    </source>
</evidence>
<dbReference type="SUPFAM" id="SSF109755">
    <property type="entry name" value="PhoU-like"/>
    <property type="match status" value="1"/>
</dbReference>
<protein>
    <submittedName>
        <fullName evidence="8">Na/Pi-cotransporter II-related protein</fullName>
    </submittedName>
</protein>
<dbReference type="GO" id="GO:0005436">
    <property type="term" value="F:sodium:phosphate symporter activity"/>
    <property type="evidence" value="ECO:0007669"/>
    <property type="project" value="InterPro"/>
</dbReference>
<accession>C0GGE8</accession>
<feature type="transmembrane region" description="Helical" evidence="6">
    <location>
        <begin position="38"/>
        <end position="60"/>
    </location>
</feature>
<dbReference type="InterPro" id="IPR038078">
    <property type="entry name" value="PhoU-like_sf"/>
</dbReference>
<comment type="subcellular location">
    <subcellularLocation>
        <location evidence="1">Cell membrane</location>
        <topology evidence="1">Multi-pass membrane protein</topology>
    </subcellularLocation>
</comment>
<keyword evidence="4 6" id="KW-1133">Transmembrane helix</keyword>
<dbReference type="STRING" id="555088.DealDRAFT_1701"/>
<dbReference type="OrthoDB" id="9814256at2"/>
<evidence type="ECO:0000256" key="3">
    <source>
        <dbReference type="ARBA" id="ARBA00022692"/>
    </source>
</evidence>
<dbReference type="InterPro" id="IPR026022">
    <property type="entry name" value="PhoU_dom"/>
</dbReference>
<comment type="caution">
    <text evidence="8">The sequence shown here is derived from an EMBL/GenBank/DDBJ whole genome shotgun (WGS) entry which is preliminary data.</text>
</comment>
<evidence type="ECO:0000256" key="4">
    <source>
        <dbReference type="ARBA" id="ARBA00022989"/>
    </source>
</evidence>
<dbReference type="Proteomes" id="UP000006443">
    <property type="component" value="Unassembled WGS sequence"/>
</dbReference>
<keyword evidence="9" id="KW-1185">Reference proteome</keyword>
<sequence length="534" mass="58022">MVWNMLIQLVGGLGLFLFGMQLMASGMQKAAGDRLRRILEVLTSNPVIAVLTGIVVTILVQSSSTTTVMVVGFANAGLMTLPQALGTILGANIGTTVTAQIVSFDVYYLVYPAIGLGAVLNFFGKRRLYKYVGQAILGFGILFTGMTTMSDAMRPLRDSPFFMDMIAQFGTFPVFGIFIGAMFTALVQSSSASTGLIIAMSLQGILPLTAAVALILGTNVGTCITALLASFGASLPARRAAFGHIAFNITGVLIVLLIFGPFTEFIAGLGGDVTRQTANAHTVFNVVSTLVVLPFFKYFVTLITHVIPGDEVALEMGPKYLDKRILKTPAIAIGGVRQECLRMASLAREMVDESLHVFIKKDRKMMQQVLQKEDLVDSLEKEIVIYLAELAQHSLTIEQSQQVSGLMHIVNDLERIGDHAQNIVHLAEIKMEEGLAFTDKAMEELKCMQAKVDEMLANVIEAFAKEDLALAREVVEQDDVVDDLERNLRKAHIGRINDKVCFPPSGVIYLDVLSNFERIGDHATNIAQIVLGEV</sequence>
<dbReference type="EMBL" id="ACJM01000007">
    <property type="protein sequence ID" value="EEG77578.1"/>
    <property type="molecule type" value="Genomic_DNA"/>
</dbReference>
<dbReference type="PANTHER" id="PTHR10010:SF46">
    <property type="entry name" value="SODIUM-DEPENDENT PHOSPHATE TRANSPORT PROTEIN 2B"/>
    <property type="match status" value="1"/>
</dbReference>
<dbReference type="PANTHER" id="PTHR10010">
    <property type="entry name" value="SOLUTE CARRIER FAMILY 34 SODIUM PHOSPHATE , MEMBER 2-RELATED"/>
    <property type="match status" value="1"/>
</dbReference>
<dbReference type="AlphaFoldDB" id="C0GGE8"/>